<comment type="caution">
    <text evidence="1">The sequence shown here is derived from an EMBL/GenBank/DDBJ whole genome shotgun (WGS) entry which is preliminary data.</text>
</comment>
<keyword evidence="2" id="KW-1185">Reference proteome</keyword>
<evidence type="ECO:0000313" key="1">
    <source>
        <dbReference type="EMBL" id="KAK7396020.1"/>
    </source>
</evidence>
<reference evidence="1 2" key="1">
    <citation type="submission" date="2024-01" db="EMBL/GenBank/DDBJ databases">
        <title>The genomes of 5 underutilized Papilionoideae crops provide insights into root nodulation and disease resistanc.</title>
        <authorList>
            <person name="Jiang F."/>
        </authorList>
    </citation>
    <scope>NUCLEOTIDE SEQUENCE [LARGE SCALE GENOMIC DNA]</scope>
    <source>
        <strain evidence="1">DUOXIRENSHENG_FW03</strain>
        <tissue evidence="1">Leaves</tissue>
    </source>
</reference>
<evidence type="ECO:0000313" key="2">
    <source>
        <dbReference type="Proteomes" id="UP001386955"/>
    </source>
</evidence>
<dbReference type="Proteomes" id="UP001386955">
    <property type="component" value="Unassembled WGS sequence"/>
</dbReference>
<accession>A0AAN9SH10</accession>
<sequence length="166" mass="18776">MDLALEELQFLNILRESISIPKSSLKTLYLITIRHHLYRCLPLHRQAHLLLRHSLYHPPCLQRPLPHIPLGHLLHDPLQLLDGVDNDGGGGHGCWRGGCGNGVRVTNEMQRREKAQVRFESEDDGVGVITEKDALWCRVLLLNMVTSQEGLIEKWLCIAGLNNVSL</sequence>
<proteinExistence type="predicted"/>
<name>A0AAN9SH10_PSOTE</name>
<dbReference type="AlphaFoldDB" id="A0AAN9SH10"/>
<dbReference type="EMBL" id="JAYMYS010000004">
    <property type="protein sequence ID" value="KAK7396020.1"/>
    <property type="molecule type" value="Genomic_DNA"/>
</dbReference>
<gene>
    <name evidence="1" type="ORF">VNO78_16705</name>
</gene>
<protein>
    <submittedName>
        <fullName evidence="1">Uncharacterized protein</fullName>
    </submittedName>
</protein>
<organism evidence="1 2">
    <name type="scientific">Psophocarpus tetragonolobus</name>
    <name type="common">Winged bean</name>
    <name type="synonym">Dolichos tetragonolobus</name>
    <dbReference type="NCBI Taxonomy" id="3891"/>
    <lineage>
        <taxon>Eukaryota</taxon>
        <taxon>Viridiplantae</taxon>
        <taxon>Streptophyta</taxon>
        <taxon>Embryophyta</taxon>
        <taxon>Tracheophyta</taxon>
        <taxon>Spermatophyta</taxon>
        <taxon>Magnoliopsida</taxon>
        <taxon>eudicotyledons</taxon>
        <taxon>Gunneridae</taxon>
        <taxon>Pentapetalae</taxon>
        <taxon>rosids</taxon>
        <taxon>fabids</taxon>
        <taxon>Fabales</taxon>
        <taxon>Fabaceae</taxon>
        <taxon>Papilionoideae</taxon>
        <taxon>50 kb inversion clade</taxon>
        <taxon>NPAAA clade</taxon>
        <taxon>indigoferoid/millettioid clade</taxon>
        <taxon>Phaseoleae</taxon>
        <taxon>Psophocarpus</taxon>
    </lineage>
</organism>